<gene>
    <name evidence="2" type="ORF">ONE63_001082</name>
</gene>
<keyword evidence="3" id="KW-1185">Reference proteome</keyword>
<comment type="caution">
    <text evidence="2">The sequence shown here is derived from an EMBL/GenBank/DDBJ whole genome shotgun (WGS) entry which is preliminary data.</text>
</comment>
<evidence type="ECO:0000313" key="2">
    <source>
        <dbReference type="EMBL" id="KAJ1523195.1"/>
    </source>
</evidence>
<name>A0AAV7XF11_9NEOP</name>
<dbReference type="AlphaFoldDB" id="A0AAV7XF11"/>
<reference evidence="2" key="1">
    <citation type="submission" date="2022-12" db="EMBL/GenBank/DDBJ databases">
        <title>Chromosome-level genome assembly of the bean flower thrips Megalurothrips usitatus.</title>
        <authorList>
            <person name="Ma L."/>
            <person name="Liu Q."/>
            <person name="Li H."/>
            <person name="Cai W."/>
        </authorList>
    </citation>
    <scope>NUCLEOTIDE SEQUENCE</scope>
    <source>
        <strain evidence="2">Cailab_2022a</strain>
    </source>
</reference>
<evidence type="ECO:0000313" key="3">
    <source>
        <dbReference type="Proteomes" id="UP001075354"/>
    </source>
</evidence>
<feature type="compositionally biased region" description="Acidic residues" evidence="1">
    <location>
        <begin position="164"/>
        <end position="182"/>
    </location>
</feature>
<feature type="compositionally biased region" description="Acidic residues" evidence="1">
    <location>
        <begin position="127"/>
        <end position="155"/>
    </location>
</feature>
<protein>
    <submittedName>
        <fullName evidence="2">Uncharacterized protein</fullName>
    </submittedName>
</protein>
<organism evidence="2 3">
    <name type="scientific">Megalurothrips usitatus</name>
    <name type="common">bean blossom thrips</name>
    <dbReference type="NCBI Taxonomy" id="439358"/>
    <lineage>
        <taxon>Eukaryota</taxon>
        <taxon>Metazoa</taxon>
        <taxon>Ecdysozoa</taxon>
        <taxon>Arthropoda</taxon>
        <taxon>Hexapoda</taxon>
        <taxon>Insecta</taxon>
        <taxon>Pterygota</taxon>
        <taxon>Neoptera</taxon>
        <taxon>Paraneoptera</taxon>
        <taxon>Thysanoptera</taxon>
        <taxon>Terebrantia</taxon>
        <taxon>Thripoidea</taxon>
        <taxon>Thripidae</taxon>
        <taxon>Megalurothrips</taxon>
    </lineage>
</organism>
<dbReference type="Proteomes" id="UP001075354">
    <property type="component" value="Chromosome 10"/>
</dbReference>
<proteinExistence type="predicted"/>
<sequence length="339" mass="37484">MADGSQPKSRTSLWREKAQSVNACKCEYHQQVFNECASNVWCDCEYHNSVVDCQCEYHCDSNGEVSDCCEYHSGISQSTSSQHSHTVSPSNAQPPRSILNVQVQDGPQELSNGWQVHALREDGGGGYDDDNGDDVGGDDDDNDGGDDNDDGEESNNENSGSESSSDDEDGSEDPHDPDDPDDPLFGANGSDSSESDPDQDMREGAQHFPLRNERLDMVLDVAAGRTTREVVAMVIALALQMSLNYETVVMIFNILHSTLALFNLPVTKDQLWSCLNRNTAGIRKNVYCSRCFKLLGRLEVLPNPVLCDCGWTKPKKRAKYFITLNVKSQLQNILNLPFM</sequence>
<accession>A0AAV7XF11</accession>
<dbReference type="EMBL" id="JAPTSV010000010">
    <property type="protein sequence ID" value="KAJ1523195.1"/>
    <property type="molecule type" value="Genomic_DNA"/>
</dbReference>
<feature type="compositionally biased region" description="Basic and acidic residues" evidence="1">
    <location>
        <begin position="199"/>
        <end position="209"/>
    </location>
</feature>
<evidence type="ECO:0000256" key="1">
    <source>
        <dbReference type="SAM" id="MobiDB-lite"/>
    </source>
</evidence>
<feature type="region of interest" description="Disordered" evidence="1">
    <location>
        <begin position="119"/>
        <end position="209"/>
    </location>
</feature>